<accession>A0A9Q0BAS9</accession>
<organism evidence="1 2">
    <name type="scientific">Colletotrichum abscissum</name>
    <dbReference type="NCBI Taxonomy" id="1671311"/>
    <lineage>
        <taxon>Eukaryota</taxon>
        <taxon>Fungi</taxon>
        <taxon>Dikarya</taxon>
        <taxon>Ascomycota</taxon>
        <taxon>Pezizomycotina</taxon>
        <taxon>Sordariomycetes</taxon>
        <taxon>Hypocreomycetidae</taxon>
        <taxon>Glomerellales</taxon>
        <taxon>Glomerellaceae</taxon>
        <taxon>Colletotrichum</taxon>
        <taxon>Colletotrichum acutatum species complex</taxon>
    </lineage>
</organism>
<evidence type="ECO:0000313" key="2">
    <source>
        <dbReference type="Proteomes" id="UP001056436"/>
    </source>
</evidence>
<protein>
    <submittedName>
        <fullName evidence="1">Uncharacterized protein</fullName>
    </submittedName>
</protein>
<comment type="caution">
    <text evidence="1">The sequence shown here is derived from an EMBL/GenBank/DDBJ whole genome shotgun (WGS) entry which is preliminary data.</text>
</comment>
<reference evidence="1" key="1">
    <citation type="submission" date="2019-01" db="EMBL/GenBank/DDBJ databases">
        <title>Colletotrichum abscissum LGMF1257.</title>
        <authorList>
            <person name="Baroncelli R."/>
        </authorList>
    </citation>
    <scope>NUCLEOTIDE SEQUENCE</scope>
    <source>
        <strain evidence="1">Ca142</strain>
    </source>
</reference>
<dbReference type="Proteomes" id="UP001056436">
    <property type="component" value="Unassembled WGS sequence"/>
</dbReference>
<keyword evidence="2" id="KW-1185">Reference proteome</keyword>
<evidence type="ECO:0000313" key="1">
    <source>
        <dbReference type="EMBL" id="KAI3559367.1"/>
    </source>
</evidence>
<dbReference type="AlphaFoldDB" id="A0A9Q0BAS9"/>
<sequence length="32" mass="3743">MSNFETKAIERDSYLDSILEKPSRGWDLVQVD</sequence>
<gene>
    <name evidence="1" type="ORF">CABS02_00342</name>
</gene>
<dbReference type="EMBL" id="SDAQ01000001">
    <property type="protein sequence ID" value="KAI3559367.1"/>
    <property type="molecule type" value="Genomic_DNA"/>
</dbReference>
<proteinExistence type="predicted"/>
<name>A0A9Q0BAS9_9PEZI</name>